<name>A0ACC5P5D4_9BACT</name>
<comment type="caution">
    <text evidence="1">The sequence shown here is derived from an EMBL/GenBank/DDBJ whole genome shotgun (WGS) entry which is preliminary data.</text>
</comment>
<keyword evidence="2" id="KW-1185">Reference proteome</keyword>
<dbReference type="Proteomes" id="UP000569005">
    <property type="component" value="Unassembled WGS sequence"/>
</dbReference>
<organism evidence="1 2">
    <name type="scientific">Tunturiibacter gelidiferens</name>
    <dbReference type="NCBI Taxonomy" id="3069689"/>
    <lineage>
        <taxon>Bacteria</taxon>
        <taxon>Pseudomonadati</taxon>
        <taxon>Acidobacteriota</taxon>
        <taxon>Terriglobia</taxon>
        <taxon>Terriglobales</taxon>
        <taxon>Acidobacteriaceae</taxon>
        <taxon>Tunturiibacter</taxon>
    </lineage>
</organism>
<reference evidence="1" key="1">
    <citation type="submission" date="2020-08" db="EMBL/GenBank/DDBJ databases">
        <title>Genomic Encyclopedia of Type Strains, Phase IV (KMG-V): Genome sequencing to study the core and pangenomes of soil and plant-associated prokaryotes.</title>
        <authorList>
            <person name="Whitman W."/>
        </authorList>
    </citation>
    <scope>NUCLEOTIDE SEQUENCE</scope>
    <source>
        <strain evidence="1">M8UP15</strain>
    </source>
</reference>
<sequence>MGADYGKQMGKAIRAVLDMQDDCIRLFHDLDKALIEYVSLYGNVVTLNLGSSIARRAYFAEGLIRLYARKGREDQVLGINICFYDENDLTLVEPIFVVANTRYQTGVADQQEKVKKGWDPWSAFLGWSPERVYGSAITIERPTKRSSIELVTVAAAPLYSITSLEAATHLVDLVGRP</sequence>
<gene>
    <name evidence="1" type="ORF">HDF13_004387</name>
</gene>
<evidence type="ECO:0000313" key="1">
    <source>
        <dbReference type="EMBL" id="MBB5341998.1"/>
    </source>
</evidence>
<proteinExistence type="predicted"/>
<dbReference type="EMBL" id="JACHEA010000003">
    <property type="protein sequence ID" value="MBB5341998.1"/>
    <property type="molecule type" value="Genomic_DNA"/>
</dbReference>
<evidence type="ECO:0000313" key="2">
    <source>
        <dbReference type="Proteomes" id="UP000569005"/>
    </source>
</evidence>
<protein>
    <submittedName>
        <fullName evidence="1">Uncharacterized protein</fullName>
    </submittedName>
</protein>
<accession>A0ACC5P5D4</accession>